<keyword evidence="11" id="KW-1185">Reference proteome</keyword>
<evidence type="ECO:0000256" key="4">
    <source>
        <dbReference type="ARBA" id="ARBA00022723"/>
    </source>
</evidence>
<evidence type="ECO:0000256" key="7">
    <source>
        <dbReference type="SAM" id="MobiDB-lite"/>
    </source>
</evidence>
<sequence>MAAKQQVKRFRDPLCPKPLLDRAAFDKALKANGITLSEHHFDNFYQRLHRSGYPPLDEFVAELRGEVVEKGVSSNDDDGSVSVASHTNFRTKNSVSSRPGRKAQLPKALLEFLSNNVSAEADSDEKFATITSKVQMHQTSADGTTTKLAVELQDGHVVESVLMRHEGRCTLCVSSQVGCAMGCTFCATGTMGIRGNLSSGEILEQLVHASKILSEESRDDMMMTEEEGTDRKRQKKQKRMDLIRNIVFMGMGEPLNNYRNVLAACRAMIDRRLWNLAHNRVTVSTVGVASRMRDLTRDLPVNLALSLHAPNQPMREKIVPSAKGTPIESLIEALDSHMMALTKRKLLENPQEDDKTTDFNIEERQSASKKKRAMIEYVMLVGDTSTIEAAHQLGKLCEGRYLVVNLIPYNKTDVKDKLDCPSEEHMQEFRRIVSSYGSFCSIRRTMGADIAGACGQLVVEQEKKQVLDIEDGPFPKDNAKVGRIVVTPRRKKSSGTDSSSSEESSSKQQPTDRLLHQLTVATAIAASLFFVSASLLVLQKRRR</sequence>
<dbReference type="PANTHER" id="PTHR30544:SF8">
    <property type="entry name" value="RADICAL SAM SUPERFAMILY PROTEIN"/>
    <property type="match status" value="1"/>
</dbReference>
<protein>
    <submittedName>
        <fullName evidence="10">23S rRNA (Adenine(2503)-C(2))-methyltransferase</fullName>
        <ecNumber evidence="10">2.1.1.192</ecNumber>
    </submittedName>
</protein>
<dbReference type="InterPro" id="IPR013785">
    <property type="entry name" value="Aldolase_TIM"/>
</dbReference>
<feature type="region of interest" description="Disordered" evidence="7">
    <location>
        <begin position="478"/>
        <end position="511"/>
    </location>
</feature>
<keyword evidence="2" id="KW-0004">4Fe-4S</keyword>
<keyword evidence="5" id="KW-0408">Iron</keyword>
<keyword evidence="3" id="KW-0949">S-adenosyl-L-methionine</keyword>
<keyword evidence="8" id="KW-1133">Transmembrane helix</keyword>
<keyword evidence="8" id="KW-0812">Transmembrane</keyword>
<evidence type="ECO:0000256" key="8">
    <source>
        <dbReference type="SAM" id="Phobius"/>
    </source>
</evidence>
<feature type="compositionally biased region" description="Polar residues" evidence="7">
    <location>
        <begin position="86"/>
        <end position="97"/>
    </location>
</feature>
<dbReference type="GO" id="GO:0070475">
    <property type="term" value="P:rRNA base methylation"/>
    <property type="evidence" value="ECO:0007669"/>
    <property type="project" value="TreeGrafter"/>
</dbReference>
<dbReference type="InterPro" id="IPR040072">
    <property type="entry name" value="Methyltransferase_A"/>
</dbReference>
<comment type="caution">
    <text evidence="10">The sequence shown here is derived from an EMBL/GenBank/DDBJ whole genome shotgun (WGS) entry which is preliminary data.</text>
</comment>
<evidence type="ECO:0000313" key="10">
    <source>
        <dbReference type="EMBL" id="KAK1741827.1"/>
    </source>
</evidence>
<keyword evidence="10" id="KW-0489">Methyltransferase</keyword>
<comment type="cofactor">
    <cofactor evidence="1">
        <name>[4Fe-4S] cluster</name>
        <dbReference type="ChEBI" id="CHEBI:49883"/>
    </cofactor>
</comment>
<evidence type="ECO:0000259" key="9">
    <source>
        <dbReference type="PROSITE" id="PS51918"/>
    </source>
</evidence>
<keyword evidence="4" id="KW-0479">Metal-binding</keyword>
<feature type="transmembrane region" description="Helical" evidence="8">
    <location>
        <begin position="514"/>
        <end position="538"/>
    </location>
</feature>
<keyword evidence="6" id="KW-0411">Iron-sulfur</keyword>
<dbReference type="InterPro" id="IPR007197">
    <property type="entry name" value="rSAM"/>
</dbReference>
<dbReference type="Gene3D" id="3.20.20.70">
    <property type="entry name" value="Aldolase class I"/>
    <property type="match status" value="2"/>
</dbReference>
<dbReference type="GO" id="GO:0008168">
    <property type="term" value="F:methyltransferase activity"/>
    <property type="evidence" value="ECO:0007669"/>
    <property type="project" value="UniProtKB-KW"/>
</dbReference>
<accession>A0AAD8Y964</accession>
<dbReference type="SFLD" id="SFLDS00029">
    <property type="entry name" value="Radical_SAM"/>
    <property type="match status" value="1"/>
</dbReference>
<feature type="domain" description="Radical SAM core" evidence="9">
    <location>
        <begin position="165"/>
        <end position="443"/>
    </location>
</feature>
<feature type="region of interest" description="Disordered" evidence="7">
    <location>
        <begin position="71"/>
        <end position="100"/>
    </location>
</feature>
<organism evidence="10 11">
    <name type="scientific">Skeletonema marinoi</name>
    <dbReference type="NCBI Taxonomy" id="267567"/>
    <lineage>
        <taxon>Eukaryota</taxon>
        <taxon>Sar</taxon>
        <taxon>Stramenopiles</taxon>
        <taxon>Ochrophyta</taxon>
        <taxon>Bacillariophyta</taxon>
        <taxon>Coscinodiscophyceae</taxon>
        <taxon>Thalassiosirophycidae</taxon>
        <taxon>Thalassiosirales</taxon>
        <taxon>Skeletonemataceae</taxon>
        <taxon>Skeletonema</taxon>
        <taxon>Skeletonema marinoi-dohrnii complex</taxon>
    </lineage>
</organism>
<dbReference type="GO" id="GO:0051539">
    <property type="term" value="F:4 iron, 4 sulfur cluster binding"/>
    <property type="evidence" value="ECO:0007669"/>
    <property type="project" value="UniProtKB-KW"/>
</dbReference>
<dbReference type="PANTHER" id="PTHR30544">
    <property type="entry name" value="23S RRNA METHYLTRANSFERASE"/>
    <property type="match status" value="1"/>
</dbReference>
<dbReference type="GO" id="GO:0046872">
    <property type="term" value="F:metal ion binding"/>
    <property type="evidence" value="ECO:0007669"/>
    <property type="project" value="UniProtKB-KW"/>
</dbReference>
<evidence type="ECO:0000313" key="11">
    <source>
        <dbReference type="Proteomes" id="UP001224775"/>
    </source>
</evidence>
<reference evidence="10" key="1">
    <citation type="submission" date="2023-06" db="EMBL/GenBank/DDBJ databases">
        <title>Survivors Of The Sea: Transcriptome response of Skeletonema marinoi to long-term dormancy.</title>
        <authorList>
            <person name="Pinder M.I.M."/>
            <person name="Kourtchenko O."/>
            <person name="Robertson E.K."/>
            <person name="Larsson T."/>
            <person name="Maumus F."/>
            <person name="Osuna-Cruz C.M."/>
            <person name="Vancaester E."/>
            <person name="Stenow R."/>
            <person name="Vandepoele K."/>
            <person name="Ploug H."/>
            <person name="Bruchert V."/>
            <person name="Godhe A."/>
            <person name="Topel M."/>
        </authorList>
    </citation>
    <scope>NUCLEOTIDE SEQUENCE</scope>
    <source>
        <strain evidence="10">R05AC</strain>
    </source>
</reference>
<dbReference type="AlphaFoldDB" id="A0AAD8Y964"/>
<gene>
    <name evidence="10" type="ORF">QTG54_007400</name>
</gene>
<dbReference type="EC" id="2.1.1.192" evidence="10"/>
<dbReference type="EMBL" id="JATAAI010000012">
    <property type="protein sequence ID" value="KAK1741827.1"/>
    <property type="molecule type" value="Genomic_DNA"/>
</dbReference>
<evidence type="ECO:0000256" key="3">
    <source>
        <dbReference type="ARBA" id="ARBA00022691"/>
    </source>
</evidence>
<evidence type="ECO:0000256" key="5">
    <source>
        <dbReference type="ARBA" id="ARBA00023004"/>
    </source>
</evidence>
<keyword evidence="10" id="KW-0808">Transferase</keyword>
<evidence type="ECO:0000256" key="6">
    <source>
        <dbReference type="ARBA" id="ARBA00023014"/>
    </source>
</evidence>
<keyword evidence="8" id="KW-0472">Membrane</keyword>
<dbReference type="Pfam" id="PF04055">
    <property type="entry name" value="Radical_SAM"/>
    <property type="match status" value="1"/>
</dbReference>
<proteinExistence type="predicted"/>
<name>A0AAD8Y964_9STRA</name>
<dbReference type="GO" id="GO:0030488">
    <property type="term" value="P:tRNA methylation"/>
    <property type="evidence" value="ECO:0007669"/>
    <property type="project" value="TreeGrafter"/>
</dbReference>
<evidence type="ECO:0000256" key="1">
    <source>
        <dbReference type="ARBA" id="ARBA00001966"/>
    </source>
</evidence>
<dbReference type="Proteomes" id="UP001224775">
    <property type="component" value="Unassembled WGS sequence"/>
</dbReference>
<dbReference type="PROSITE" id="PS51918">
    <property type="entry name" value="RADICAL_SAM"/>
    <property type="match status" value="1"/>
</dbReference>
<evidence type="ECO:0000256" key="2">
    <source>
        <dbReference type="ARBA" id="ARBA00022485"/>
    </source>
</evidence>